<accession>A0A1T5L5Q3</accession>
<dbReference type="CDD" id="cd08010">
    <property type="entry name" value="MltG_like"/>
    <property type="match status" value="1"/>
</dbReference>
<feature type="site" description="Important for catalytic activity" evidence="7">
    <location>
        <position position="260"/>
    </location>
</feature>
<reference evidence="9 10" key="1">
    <citation type="submission" date="2017-02" db="EMBL/GenBank/DDBJ databases">
        <authorList>
            <person name="Peterson S.W."/>
        </authorList>
    </citation>
    <scope>NUCLEOTIDE SEQUENCE [LARGE SCALE GENOMIC DNA]</scope>
    <source>
        <strain evidence="9 10">DSM 21481</strain>
    </source>
</reference>
<comment type="similarity">
    <text evidence="7">Belongs to the transglycosylase MltG family.</text>
</comment>
<feature type="compositionally biased region" description="Basic residues" evidence="8">
    <location>
        <begin position="18"/>
        <end position="34"/>
    </location>
</feature>
<keyword evidence="1 7" id="KW-1003">Cell membrane</keyword>
<proteinExistence type="inferred from homology"/>
<comment type="function">
    <text evidence="7">Functions as a peptidoglycan terminase that cleaves nascent peptidoglycan strands endolytically to terminate their elongation.</text>
</comment>
<dbReference type="OrthoDB" id="9814591at2"/>
<dbReference type="EC" id="4.2.2.29" evidence="7"/>
<keyword evidence="5 7" id="KW-0456">Lyase</keyword>
<evidence type="ECO:0000256" key="5">
    <source>
        <dbReference type="ARBA" id="ARBA00023239"/>
    </source>
</evidence>
<keyword evidence="6 7" id="KW-0961">Cell wall biogenesis/degradation</keyword>
<dbReference type="EMBL" id="FUZQ01000005">
    <property type="protein sequence ID" value="SKC71406.1"/>
    <property type="molecule type" value="Genomic_DNA"/>
</dbReference>
<keyword evidence="2 7" id="KW-0812">Transmembrane</keyword>
<dbReference type="GO" id="GO:0005886">
    <property type="term" value="C:plasma membrane"/>
    <property type="evidence" value="ECO:0007669"/>
    <property type="project" value="UniProtKB-SubCell"/>
</dbReference>
<evidence type="ECO:0000256" key="4">
    <source>
        <dbReference type="ARBA" id="ARBA00023136"/>
    </source>
</evidence>
<organism evidence="9 10">
    <name type="scientific">Krasilnikoviella flava</name>
    <dbReference type="NCBI Taxonomy" id="526729"/>
    <lineage>
        <taxon>Bacteria</taxon>
        <taxon>Bacillati</taxon>
        <taxon>Actinomycetota</taxon>
        <taxon>Actinomycetes</taxon>
        <taxon>Micrococcales</taxon>
        <taxon>Promicromonosporaceae</taxon>
        <taxon>Krasilnikoviella</taxon>
    </lineage>
</organism>
<dbReference type="PANTHER" id="PTHR30518:SF2">
    <property type="entry name" value="ENDOLYTIC MUREIN TRANSGLYCOSYLASE"/>
    <property type="match status" value="1"/>
</dbReference>
<dbReference type="Proteomes" id="UP000189777">
    <property type="component" value="Unassembled WGS sequence"/>
</dbReference>
<keyword evidence="10" id="KW-1185">Reference proteome</keyword>
<dbReference type="AlphaFoldDB" id="A0A1T5L5Q3"/>
<evidence type="ECO:0000256" key="2">
    <source>
        <dbReference type="ARBA" id="ARBA00022692"/>
    </source>
</evidence>
<dbReference type="NCBIfam" id="TIGR00247">
    <property type="entry name" value="endolytic transglycosylase MltG"/>
    <property type="match status" value="1"/>
</dbReference>
<sequence>MTDLFEHPALQEAPAAPTRRRSAASRRAAAKRKRRRRQRTAVVLVVVLGFVGAGAYLLWDRMDSLVGGLPFIGSQAEDYPGPGGDPVEVVIPEGATGNQMATVLLDAGVVASTGAFTQAFGENPAAAGIQPGTYQLQAEMKASDAVAALVRNEKLQTNVTIPEGYTVAQIVERVPSVTTITKEELEKALDDPASFGLPKQADGNAEGWLFPQTYSVQPGDDATSLLTDMVKQTTKELESAGVAKEDWESTLIKASLVEREAKHDEDRPKMARAIENRLDSDMPLQIDATSAYGLGKPGTQLSSDDVRNPDDPYSTYAHVGLPPTPIANPGAASIDAVGHPADGDWLFWITVNLDTGETKFSSTNEEHERYRAELKKWQEENAG</sequence>
<protein>
    <recommendedName>
        <fullName evidence="7">Endolytic murein transglycosylase</fullName>
        <ecNumber evidence="7">4.2.2.29</ecNumber>
    </recommendedName>
    <alternativeName>
        <fullName evidence="7">Peptidoglycan lytic transglycosylase</fullName>
    </alternativeName>
    <alternativeName>
        <fullName evidence="7">Peptidoglycan polymerization terminase</fullName>
    </alternativeName>
</protein>
<feature type="transmembrane region" description="Helical" evidence="7">
    <location>
        <begin position="41"/>
        <end position="59"/>
    </location>
</feature>
<evidence type="ECO:0000256" key="6">
    <source>
        <dbReference type="ARBA" id="ARBA00023316"/>
    </source>
</evidence>
<evidence type="ECO:0000256" key="7">
    <source>
        <dbReference type="HAMAP-Rule" id="MF_02065"/>
    </source>
</evidence>
<name>A0A1T5L5Q3_9MICO</name>
<evidence type="ECO:0000256" key="3">
    <source>
        <dbReference type="ARBA" id="ARBA00022989"/>
    </source>
</evidence>
<evidence type="ECO:0000256" key="1">
    <source>
        <dbReference type="ARBA" id="ARBA00022475"/>
    </source>
</evidence>
<evidence type="ECO:0000313" key="9">
    <source>
        <dbReference type="EMBL" id="SKC71406.1"/>
    </source>
</evidence>
<dbReference type="InterPro" id="IPR003770">
    <property type="entry name" value="MLTG-like"/>
</dbReference>
<dbReference type="GO" id="GO:0009252">
    <property type="term" value="P:peptidoglycan biosynthetic process"/>
    <property type="evidence" value="ECO:0007669"/>
    <property type="project" value="UniProtKB-UniRule"/>
</dbReference>
<dbReference type="HAMAP" id="MF_02065">
    <property type="entry name" value="MltG"/>
    <property type="match status" value="1"/>
</dbReference>
<dbReference type="PANTHER" id="PTHR30518">
    <property type="entry name" value="ENDOLYTIC MUREIN TRANSGLYCOSYLASE"/>
    <property type="match status" value="1"/>
</dbReference>
<comment type="catalytic activity">
    <reaction evidence="7">
        <text>a peptidoglycan chain = a peptidoglycan chain with N-acetyl-1,6-anhydromuramyl-[peptide] at the reducing end + a peptidoglycan chain with N-acetylglucosamine at the non-reducing end.</text>
        <dbReference type="EC" id="4.2.2.29"/>
    </reaction>
</comment>
<dbReference type="Gene3D" id="3.30.1490.480">
    <property type="entry name" value="Endolytic murein transglycosylase"/>
    <property type="match status" value="1"/>
</dbReference>
<dbReference type="GO" id="GO:0071555">
    <property type="term" value="P:cell wall organization"/>
    <property type="evidence" value="ECO:0007669"/>
    <property type="project" value="UniProtKB-KW"/>
</dbReference>
<dbReference type="Pfam" id="PF02618">
    <property type="entry name" value="YceG"/>
    <property type="match status" value="1"/>
</dbReference>
<gene>
    <name evidence="7" type="primary">mltG</name>
    <name evidence="9" type="ORF">SAMN04324258_2979</name>
</gene>
<dbReference type="GO" id="GO:0008932">
    <property type="term" value="F:lytic endotransglycosylase activity"/>
    <property type="evidence" value="ECO:0007669"/>
    <property type="project" value="UniProtKB-UniRule"/>
</dbReference>
<comment type="subcellular location">
    <subcellularLocation>
        <location evidence="7">Cell membrane</location>
        <topology evidence="7">Single-pass membrane protein</topology>
    </subcellularLocation>
</comment>
<dbReference type="RefSeq" id="WP_079575251.1">
    <property type="nucleotide sequence ID" value="NZ_FUZQ01000005.1"/>
</dbReference>
<keyword evidence="3 7" id="KW-1133">Transmembrane helix</keyword>
<evidence type="ECO:0000256" key="8">
    <source>
        <dbReference type="SAM" id="MobiDB-lite"/>
    </source>
</evidence>
<dbReference type="STRING" id="526729.SAMN04324258_2979"/>
<keyword evidence="4 7" id="KW-0472">Membrane</keyword>
<evidence type="ECO:0000313" key="10">
    <source>
        <dbReference type="Proteomes" id="UP000189777"/>
    </source>
</evidence>
<feature type="region of interest" description="Disordered" evidence="8">
    <location>
        <begin position="1"/>
        <end position="34"/>
    </location>
</feature>